<name>A0AA45C819_9BACT</name>
<dbReference type="GO" id="GO:0003677">
    <property type="term" value="F:DNA binding"/>
    <property type="evidence" value="ECO:0007669"/>
    <property type="project" value="UniProtKB-KW"/>
</dbReference>
<evidence type="ECO:0000259" key="3">
    <source>
        <dbReference type="PROSITE" id="PS50937"/>
    </source>
</evidence>
<dbReference type="Gene3D" id="3.40.50.150">
    <property type="entry name" value="Vaccinia Virus protein VP39"/>
    <property type="match status" value="1"/>
</dbReference>
<dbReference type="SUPFAM" id="SSF46955">
    <property type="entry name" value="Putative DNA-binding domain"/>
    <property type="match status" value="1"/>
</dbReference>
<dbReference type="AlphaFoldDB" id="A0AA45C819"/>
<organism evidence="4 5">
    <name type="scientific">Oceanotoga teriensis</name>
    <dbReference type="NCBI Taxonomy" id="515440"/>
    <lineage>
        <taxon>Bacteria</taxon>
        <taxon>Thermotogati</taxon>
        <taxon>Thermotogota</taxon>
        <taxon>Thermotogae</taxon>
        <taxon>Petrotogales</taxon>
        <taxon>Petrotogaceae</taxon>
        <taxon>Oceanotoga</taxon>
    </lineage>
</organism>
<dbReference type="PANTHER" id="PTHR30204:SF96">
    <property type="entry name" value="CHROMOSOME-ANCHORING PROTEIN RACA"/>
    <property type="match status" value="1"/>
</dbReference>
<keyword evidence="1 4" id="KW-0238">DNA-binding</keyword>
<dbReference type="InterPro" id="IPR029063">
    <property type="entry name" value="SAM-dependent_MTases_sf"/>
</dbReference>
<dbReference type="GO" id="GO:0003700">
    <property type="term" value="F:DNA-binding transcription factor activity"/>
    <property type="evidence" value="ECO:0007669"/>
    <property type="project" value="InterPro"/>
</dbReference>
<evidence type="ECO:0000256" key="1">
    <source>
        <dbReference type="ARBA" id="ARBA00023125"/>
    </source>
</evidence>
<dbReference type="EMBL" id="QGGI01000004">
    <property type="protein sequence ID" value="PWJ95714.1"/>
    <property type="molecule type" value="Genomic_DNA"/>
</dbReference>
<dbReference type="GO" id="GO:0008757">
    <property type="term" value="F:S-adenosylmethionine-dependent methyltransferase activity"/>
    <property type="evidence" value="ECO:0007669"/>
    <property type="project" value="InterPro"/>
</dbReference>
<dbReference type="Pfam" id="PF13411">
    <property type="entry name" value="MerR_1"/>
    <property type="match status" value="1"/>
</dbReference>
<dbReference type="InterPro" id="IPR000551">
    <property type="entry name" value="MerR-type_HTH_dom"/>
</dbReference>
<dbReference type="Proteomes" id="UP000245921">
    <property type="component" value="Unassembled WGS sequence"/>
</dbReference>
<evidence type="ECO:0000313" key="5">
    <source>
        <dbReference type="Proteomes" id="UP000245921"/>
    </source>
</evidence>
<dbReference type="InterPro" id="IPR047057">
    <property type="entry name" value="MerR_fam"/>
</dbReference>
<dbReference type="Gene3D" id="1.10.1660.10">
    <property type="match status" value="1"/>
</dbReference>
<feature type="domain" description="HTH merR-type" evidence="3">
    <location>
        <begin position="1"/>
        <end position="68"/>
    </location>
</feature>
<evidence type="ECO:0000256" key="2">
    <source>
        <dbReference type="SAM" id="Coils"/>
    </source>
</evidence>
<comment type="caution">
    <text evidence="4">The sequence shown here is derived from an EMBL/GenBank/DDBJ whole genome shotgun (WGS) entry which is preliminary data.</text>
</comment>
<proteinExistence type="predicted"/>
<dbReference type="PROSITE" id="PS50937">
    <property type="entry name" value="HTH_MERR_2"/>
    <property type="match status" value="1"/>
</dbReference>
<sequence>MMKIGEFSKKYDLTPDTVRYYISEGLLIPKKIHNQYYFDEKSEIQIKEILELKKLKFTISEMKKLISFNRINEILSDDQIYLDDFLVQKEKELNEEKEKIENALKVIKEKKKQMSSLKKKKFKYGVPVNVINNFYCPTCKKTLKINTSQIIDSSIFDGFLECECGYKVEISEGIIKAPGFDNFGVDRIKKYDENTKLKKYNSEITPYFSAFFKKLYEYNINYVKDDYNEILEFEYGDINFLKYFDDNKKKKVNYYLYNKSYPAISFVKKKIEKSELVLNPIFMCGDFDALPFRDNFFDIIFDITGSINYLSFLQEPNFSEYNRVLKDEHYCIIHSLFYDEWAQTLKSKKINPNYYKLEYFKDFFFKSKFNLFKQYDIGSMKKASSYVTVHVDGDEVYFKNFVFKK</sequence>
<accession>A0AA45C819</accession>
<dbReference type="SMART" id="SM00422">
    <property type="entry name" value="HTH_MERR"/>
    <property type="match status" value="1"/>
</dbReference>
<protein>
    <submittedName>
        <fullName evidence="4">DNA-binding transcriptional MerR regulator</fullName>
    </submittedName>
</protein>
<evidence type="ECO:0000313" key="4">
    <source>
        <dbReference type="EMBL" id="PWJ95714.1"/>
    </source>
</evidence>
<gene>
    <name evidence="4" type="ORF">C7380_104133</name>
</gene>
<dbReference type="RefSeq" id="WP_109604242.1">
    <property type="nucleotide sequence ID" value="NZ_JAMHJO010000008.1"/>
</dbReference>
<dbReference type="SUPFAM" id="SSF53335">
    <property type="entry name" value="S-adenosyl-L-methionine-dependent methyltransferases"/>
    <property type="match status" value="1"/>
</dbReference>
<keyword evidence="5" id="KW-1185">Reference proteome</keyword>
<feature type="coiled-coil region" evidence="2">
    <location>
        <begin position="86"/>
        <end position="120"/>
    </location>
</feature>
<dbReference type="InterPro" id="IPR013216">
    <property type="entry name" value="Methyltransf_11"/>
</dbReference>
<reference evidence="4 5" key="1">
    <citation type="submission" date="2018-05" db="EMBL/GenBank/DDBJ databases">
        <title>Genomic Encyclopedia of Type Strains, Phase IV (KMG-IV): sequencing the most valuable type-strain genomes for metagenomic binning, comparative biology and taxonomic classification.</title>
        <authorList>
            <person name="Goeker M."/>
        </authorList>
    </citation>
    <scope>NUCLEOTIDE SEQUENCE [LARGE SCALE GENOMIC DNA]</scope>
    <source>
        <strain evidence="4 5">DSM 24906</strain>
    </source>
</reference>
<dbReference type="PANTHER" id="PTHR30204">
    <property type="entry name" value="REDOX-CYCLING DRUG-SENSING TRANSCRIPTIONAL ACTIVATOR SOXR"/>
    <property type="match status" value="1"/>
</dbReference>
<dbReference type="Pfam" id="PF08241">
    <property type="entry name" value="Methyltransf_11"/>
    <property type="match status" value="1"/>
</dbReference>
<dbReference type="InterPro" id="IPR009061">
    <property type="entry name" value="DNA-bd_dom_put_sf"/>
</dbReference>
<keyword evidence="2" id="KW-0175">Coiled coil</keyword>